<accession>A0A6J8DR71</accession>
<evidence type="ECO:0000313" key="2">
    <source>
        <dbReference type="Proteomes" id="UP000507470"/>
    </source>
</evidence>
<keyword evidence="2" id="KW-1185">Reference proteome</keyword>
<evidence type="ECO:0000313" key="1">
    <source>
        <dbReference type="EMBL" id="CAC5410227.1"/>
    </source>
</evidence>
<dbReference type="Proteomes" id="UP000507470">
    <property type="component" value="Unassembled WGS sequence"/>
</dbReference>
<organism evidence="1 2">
    <name type="scientific">Mytilus coruscus</name>
    <name type="common">Sea mussel</name>
    <dbReference type="NCBI Taxonomy" id="42192"/>
    <lineage>
        <taxon>Eukaryota</taxon>
        <taxon>Metazoa</taxon>
        <taxon>Spiralia</taxon>
        <taxon>Lophotrochozoa</taxon>
        <taxon>Mollusca</taxon>
        <taxon>Bivalvia</taxon>
        <taxon>Autobranchia</taxon>
        <taxon>Pteriomorphia</taxon>
        <taxon>Mytilida</taxon>
        <taxon>Mytiloidea</taxon>
        <taxon>Mytilidae</taxon>
        <taxon>Mytilinae</taxon>
        <taxon>Mytilus</taxon>
    </lineage>
</organism>
<name>A0A6J8DR71_MYTCO</name>
<dbReference type="EMBL" id="CACVKT020007742">
    <property type="protein sequence ID" value="CAC5410227.1"/>
    <property type="molecule type" value="Genomic_DNA"/>
</dbReference>
<dbReference type="AlphaFoldDB" id="A0A6J8DR71"/>
<reference evidence="1 2" key="1">
    <citation type="submission" date="2020-06" db="EMBL/GenBank/DDBJ databases">
        <authorList>
            <person name="Li R."/>
            <person name="Bekaert M."/>
        </authorList>
    </citation>
    <scope>NUCLEOTIDE SEQUENCE [LARGE SCALE GENOMIC DNA]</scope>
    <source>
        <strain evidence="2">wild</strain>
    </source>
</reference>
<sequence>MYNEAVRKNHHNNMRLFFTPMFFAGNHSKYQELIVRDLCDRMQYPDSLSTVLVENESFSVSGIDNKGQGADFVHEEKNKLIKSFLPPGVPYSEVWQRVSRKCEELKSLKEMSIASYSSSVSCRPRLDNEELVMRREIRGYLMKSSLNVHSSMDGESLDPILHNIKQTGRDNYATYKAHLAESGQFGGVKLDPVFLTKIDRDEFSKIENKTKDEIRTIINTLISLMPDVSVQSLFRSLIPKPGKNKVVFVEFYSDVSNELQEQLANETIQDEAEQVIGV</sequence>
<gene>
    <name evidence="1" type="ORF">MCOR_43429</name>
</gene>
<protein>
    <submittedName>
        <fullName evidence="1">Uncharacterized protein</fullName>
    </submittedName>
</protein>
<proteinExistence type="predicted"/>